<protein>
    <recommendedName>
        <fullName evidence="12">PGG domain-containing protein</fullName>
    </recommendedName>
</protein>
<feature type="transmembrane region" description="Helical" evidence="11">
    <location>
        <begin position="484"/>
        <end position="504"/>
    </location>
</feature>
<feature type="transmembrane region" description="Helical" evidence="11">
    <location>
        <begin position="444"/>
        <end position="464"/>
    </location>
</feature>
<evidence type="ECO:0000256" key="11">
    <source>
        <dbReference type="SAM" id="Phobius"/>
    </source>
</evidence>
<dbReference type="SMART" id="SM00248">
    <property type="entry name" value="ANK"/>
    <property type="match status" value="6"/>
</dbReference>
<dbReference type="Pfam" id="PF13962">
    <property type="entry name" value="PGG"/>
    <property type="match status" value="1"/>
</dbReference>
<feature type="repeat" description="ANK" evidence="9">
    <location>
        <begin position="150"/>
        <end position="182"/>
    </location>
</feature>
<keyword evidence="7 9" id="KW-0040">ANK repeat</keyword>
<accession>A0A8S1ZZM7</accession>
<dbReference type="Proteomes" id="UP000682877">
    <property type="component" value="Chromosome 3"/>
</dbReference>
<dbReference type="InterPro" id="IPR002110">
    <property type="entry name" value="Ankyrin_rpt"/>
</dbReference>
<keyword evidence="5 11" id="KW-1133">Transmembrane helix</keyword>
<evidence type="ECO:0000256" key="9">
    <source>
        <dbReference type="PROSITE-ProRule" id="PRU00023"/>
    </source>
</evidence>
<evidence type="ECO:0000256" key="4">
    <source>
        <dbReference type="ARBA" id="ARBA00022737"/>
    </source>
</evidence>
<name>A0A8S1ZZM7_ARAAE</name>
<dbReference type="Gene3D" id="1.25.40.20">
    <property type="entry name" value="Ankyrin repeat-containing domain"/>
    <property type="match status" value="1"/>
</dbReference>
<feature type="transmembrane region" description="Helical" evidence="11">
    <location>
        <begin position="402"/>
        <end position="424"/>
    </location>
</feature>
<evidence type="ECO:0000313" key="14">
    <source>
        <dbReference type="Proteomes" id="UP000682877"/>
    </source>
</evidence>
<organism evidence="13 14">
    <name type="scientific">Arabidopsis arenosa</name>
    <name type="common">Sand rock-cress</name>
    <name type="synonym">Cardaminopsis arenosa</name>
    <dbReference type="NCBI Taxonomy" id="38785"/>
    <lineage>
        <taxon>Eukaryota</taxon>
        <taxon>Viridiplantae</taxon>
        <taxon>Streptophyta</taxon>
        <taxon>Embryophyta</taxon>
        <taxon>Tracheophyta</taxon>
        <taxon>Spermatophyta</taxon>
        <taxon>Magnoliopsida</taxon>
        <taxon>eudicotyledons</taxon>
        <taxon>Gunneridae</taxon>
        <taxon>Pentapetalae</taxon>
        <taxon>rosids</taxon>
        <taxon>malvids</taxon>
        <taxon>Brassicales</taxon>
        <taxon>Brassicaceae</taxon>
        <taxon>Camelineae</taxon>
        <taxon>Arabidopsis</taxon>
    </lineage>
</organism>
<proteinExistence type="predicted"/>
<evidence type="ECO:0000313" key="13">
    <source>
        <dbReference type="EMBL" id="CAE5966662.1"/>
    </source>
</evidence>
<evidence type="ECO:0000256" key="8">
    <source>
        <dbReference type="ARBA" id="ARBA00023136"/>
    </source>
</evidence>
<dbReference type="Pfam" id="PF12796">
    <property type="entry name" value="Ank_2"/>
    <property type="match status" value="2"/>
</dbReference>
<dbReference type="PANTHER" id="PTHR24186">
    <property type="entry name" value="PROTEIN PHOSPHATASE 1 REGULATORY SUBUNIT"/>
    <property type="match status" value="1"/>
</dbReference>
<dbReference type="GO" id="GO:0005886">
    <property type="term" value="C:plasma membrane"/>
    <property type="evidence" value="ECO:0007669"/>
    <property type="project" value="UniProtKB-SubCell"/>
</dbReference>
<dbReference type="FunFam" id="1.25.40.20:FF:000217">
    <property type="entry name" value="Ankyrin repeat-containing protein ITN1"/>
    <property type="match status" value="1"/>
</dbReference>
<keyword evidence="6" id="KW-0346">Stress response</keyword>
<feature type="domain" description="PGG" evidence="12">
    <location>
        <begin position="399"/>
        <end position="503"/>
    </location>
</feature>
<dbReference type="Pfam" id="PF00023">
    <property type="entry name" value="Ank"/>
    <property type="match status" value="1"/>
</dbReference>
<dbReference type="SUPFAM" id="SSF48403">
    <property type="entry name" value="Ankyrin repeat"/>
    <property type="match status" value="1"/>
</dbReference>
<dbReference type="InterPro" id="IPR026961">
    <property type="entry name" value="PGG_dom"/>
</dbReference>
<keyword evidence="8 11" id="KW-0472">Membrane</keyword>
<dbReference type="PROSITE" id="PS50297">
    <property type="entry name" value="ANK_REP_REGION"/>
    <property type="match status" value="3"/>
</dbReference>
<dbReference type="AlphaFoldDB" id="A0A8S1ZZM7"/>
<dbReference type="PROSITE" id="PS50088">
    <property type="entry name" value="ANK_REPEAT"/>
    <property type="match status" value="3"/>
</dbReference>
<evidence type="ECO:0000256" key="7">
    <source>
        <dbReference type="ARBA" id="ARBA00023043"/>
    </source>
</evidence>
<evidence type="ECO:0000256" key="3">
    <source>
        <dbReference type="ARBA" id="ARBA00022692"/>
    </source>
</evidence>
<feature type="region of interest" description="Disordered" evidence="10">
    <location>
        <begin position="22"/>
        <end position="48"/>
    </location>
</feature>
<keyword evidence="4" id="KW-0677">Repeat</keyword>
<evidence type="ECO:0000256" key="2">
    <source>
        <dbReference type="ARBA" id="ARBA00022475"/>
    </source>
</evidence>
<dbReference type="EMBL" id="LR999453">
    <property type="protein sequence ID" value="CAE5966662.1"/>
    <property type="molecule type" value="Genomic_DNA"/>
</dbReference>
<feature type="repeat" description="ANK" evidence="9">
    <location>
        <begin position="215"/>
        <end position="247"/>
    </location>
</feature>
<gene>
    <name evidence="13" type="ORF">AARE701A_LOCUS6741</name>
</gene>
<keyword evidence="14" id="KW-1185">Reference proteome</keyword>
<evidence type="ECO:0000259" key="12">
    <source>
        <dbReference type="Pfam" id="PF13962"/>
    </source>
</evidence>
<evidence type="ECO:0000256" key="1">
    <source>
        <dbReference type="ARBA" id="ARBA00004651"/>
    </source>
</evidence>
<comment type="subcellular location">
    <subcellularLocation>
        <location evidence="1">Cell membrane</location>
        <topology evidence="1">Multi-pass membrane protein</topology>
    </subcellularLocation>
</comment>
<evidence type="ECO:0000256" key="6">
    <source>
        <dbReference type="ARBA" id="ARBA00023016"/>
    </source>
</evidence>
<feature type="repeat" description="ANK" evidence="9">
    <location>
        <begin position="185"/>
        <end position="217"/>
    </location>
</feature>
<dbReference type="FunFam" id="1.25.40.20:FF:000245">
    <property type="entry name" value="Ankyrin repeat-containing protein ITN1"/>
    <property type="match status" value="1"/>
</dbReference>
<feature type="region of interest" description="Disordered" evidence="10">
    <location>
        <begin position="545"/>
        <end position="577"/>
    </location>
</feature>
<dbReference type="PANTHER" id="PTHR24186:SF49">
    <property type="entry name" value="ANKYRIN REPEAT FAMILY PROTEIN"/>
    <property type="match status" value="1"/>
</dbReference>
<evidence type="ECO:0000256" key="5">
    <source>
        <dbReference type="ARBA" id="ARBA00022989"/>
    </source>
</evidence>
<evidence type="ECO:0000256" key="10">
    <source>
        <dbReference type="SAM" id="MobiDB-lite"/>
    </source>
</evidence>
<sequence length="577" mass="63604">MDLCLRDIQTNIVYAEKELEPDMEKGLATDPASPTGSTVADLSPTPTPRKTLVLSNSGKALMVSNSSKSLGLSNSGKRFDPTGKKKYVKQVTGRHNDTELHLAAQRGDLAAVKQILSDIDSQITGTITGADFDEEVAQIMTSVVNEVNELGETPLFTAAEKGNIDVVKELLRYTTTESLMQKNLSGFDALHIACSQGHRSIVQLLLEHEPQLYRMEKNALHLAARQGHVDIVRTLLDKDPQLARRTDKKGQTSLHMAVKGVSSQVVRLLLRADPAIVMLPDKFGNTVLHIATRKKRAEIVNELLQLPDTNVNALTRDHKTAYDIAEGLTHSEETAEIKEILSRCGALKANELNQPRDELRKTVTEIKKDVHTQLEQTRKTNKNVDGIAKELRKLHRAGINNATNSVTVVAVLFATVAFAAIFTVPGGDDDHGVAVMVHATSFKIFFIFNAIALFTSLAVVVVQITLVRGETKTERRVVEVINKLMWLASVCTTVAFISSSYIVVGRRNRYAAVVVTVIGTVTMAGILSIMTYYVVKSKRTRKVRKKEKKKFARNGTSSWHHTNPSETESEVNPIYAI</sequence>
<feature type="transmembrane region" description="Helical" evidence="11">
    <location>
        <begin position="510"/>
        <end position="535"/>
    </location>
</feature>
<keyword evidence="2" id="KW-1003">Cell membrane</keyword>
<reference evidence="13" key="1">
    <citation type="submission" date="2021-01" db="EMBL/GenBank/DDBJ databases">
        <authorList>
            <person name="Bezrukov I."/>
        </authorList>
    </citation>
    <scope>NUCLEOTIDE SEQUENCE</scope>
</reference>
<dbReference type="InterPro" id="IPR036770">
    <property type="entry name" value="Ankyrin_rpt-contain_sf"/>
</dbReference>
<keyword evidence="3 11" id="KW-0812">Transmembrane</keyword>
<feature type="compositionally biased region" description="Polar residues" evidence="10">
    <location>
        <begin position="554"/>
        <end position="566"/>
    </location>
</feature>